<dbReference type="Pfam" id="PF02784">
    <property type="entry name" value="Orn_Arg_deC_N"/>
    <property type="match status" value="1"/>
</dbReference>
<dbReference type="NCBIfam" id="TIGR01048">
    <property type="entry name" value="lysA"/>
    <property type="match status" value="1"/>
</dbReference>
<evidence type="ECO:0000256" key="2">
    <source>
        <dbReference type="ARBA" id="ARBA00022793"/>
    </source>
</evidence>
<evidence type="ECO:0000256" key="1">
    <source>
        <dbReference type="ARBA" id="ARBA00001933"/>
    </source>
</evidence>
<evidence type="ECO:0000256" key="4">
    <source>
        <dbReference type="ARBA" id="ARBA00023239"/>
    </source>
</evidence>
<dbReference type="InterPro" id="IPR002986">
    <property type="entry name" value="DAP_deCOOHase_LysA"/>
</dbReference>
<dbReference type="Pfam" id="PF00278">
    <property type="entry name" value="Orn_DAP_Arg_deC"/>
    <property type="match status" value="1"/>
</dbReference>
<evidence type="ECO:0000259" key="6">
    <source>
        <dbReference type="Pfam" id="PF02784"/>
    </source>
</evidence>
<dbReference type="Gene3D" id="3.20.20.10">
    <property type="entry name" value="Alanine racemase"/>
    <property type="match status" value="1"/>
</dbReference>
<dbReference type="HAMAP" id="MF_02120">
    <property type="entry name" value="LysA"/>
    <property type="match status" value="1"/>
</dbReference>
<name>A0A381UWJ5_9ZZZZ</name>
<dbReference type="CDD" id="cd06828">
    <property type="entry name" value="PLPDE_III_DapDC"/>
    <property type="match status" value="1"/>
</dbReference>
<dbReference type="SUPFAM" id="SSF51419">
    <property type="entry name" value="PLP-binding barrel"/>
    <property type="match status" value="1"/>
</dbReference>
<proteinExistence type="inferred from homology"/>
<dbReference type="EMBL" id="UINC01007293">
    <property type="protein sequence ID" value="SVA32506.1"/>
    <property type="molecule type" value="Genomic_DNA"/>
</dbReference>
<accession>A0A381UWJ5</accession>
<evidence type="ECO:0000259" key="5">
    <source>
        <dbReference type="Pfam" id="PF00278"/>
    </source>
</evidence>
<gene>
    <name evidence="7" type="ORF">METZ01_LOCUS85360</name>
</gene>
<sequence length="428" mass="47283">MATSEIKHPLLPFVADDGAMEELAQQYGTPVYVYDGEQLLSNLTHLDNALSSAFSLYQICFALKANTNPHLLSLMKESLPTLGADCSSPGELYIADEVGIDRERRIYTGNYESTEELKLAIESAEHLNLDDITSYERLSRIAVPKQISFRLNPGFGSGSFPEVVTAGKEAKFGIPEEKIVNAYRLAQKDGVKSFGIQCMSGSGNLDSDYFVHLLTAILENARRLEKKLGFSFSFISLGGGYGVPYENDQEPLDLDDLFGKLGKTFHEFYNPANGPVPKFMIEPGKIIIADAGFLLTRVTGIKESYKNFVGLDAGMNTFLRPALYKTYHKIFKVGEPDAPEGLVADFTGGICENTDRLATDRSFPEVEEGDLVAVMDVGAYGFSMANQYNTRPKPAEVLIENGKSHLIRRRETMEDIFSHTDWNGSKNG</sequence>
<comment type="cofactor">
    <cofactor evidence="1">
        <name>pyridoxal 5'-phosphate</name>
        <dbReference type="ChEBI" id="CHEBI:597326"/>
    </cofactor>
</comment>
<dbReference type="AlphaFoldDB" id="A0A381UWJ5"/>
<dbReference type="InterPro" id="IPR029066">
    <property type="entry name" value="PLP-binding_barrel"/>
</dbReference>
<dbReference type="PRINTS" id="PR01179">
    <property type="entry name" value="ODADCRBXLASE"/>
</dbReference>
<dbReference type="Gene3D" id="2.40.37.10">
    <property type="entry name" value="Lyase, Ornithine Decarboxylase, Chain A, domain 1"/>
    <property type="match status" value="1"/>
</dbReference>
<dbReference type="SUPFAM" id="SSF50621">
    <property type="entry name" value="Alanine racemase C-terminal domain-like"/>
    <property type="match status" value="1"/>
</dbReference>
<evidence type="ECO:0000256" key="3">
    <source>
        <dbReference type="ARBA" id="ARBA00022898"/>
    </source>
</evidence>
<dbReference type="PRINTS" id="PR01181">
    <property type="entry name" value="DAPDCRBXLASE"/>
</dbReference>
<dbReference type="FunFam" id="3.20.20.10:FF:000003">
    <property type="entry name" value="Diaminopimelate decarboxylase"/>
    <property type="match status" value="1"/>
</dbReference>
<reference evidence="7" key="1">
    <citation type="submission" date="2018-05" db="EMBL/GenBank/DDBJ databases">
        <authorList>
            <person name="Lanie J.A."/>
            <person name="Ng W.-L."/>
            <person name="Kazmierczak K.M."/>
            <person name="Andrzejewski T.M."/>
            <person name="Davidsen T.M."/>
            <person name="Wayne K.J."/>
            <person name="Tettelin H."/>
            <person name="Glass J.I."/>
            <person name="Rusch D."/>
            <person name="Podicherti R."/>
            <person name="Tsui H.-C.T."/>
            <person name="Winkler M.E."/>
        </authorList>
    </citation>
    <scope>NUCLEOTIDE SEQUENCE</scope>
</reference>
<dbReference type="PANTHER" id="PTHR43727">
    <property type="entry name" value="DIAMINOPIMELATE DECARBOXYLASE"/>
    <property type="match status" value="1"/>
</dbReference>
<dbReference type="InterPro" id="IPR000183">
    <property type="entry name" value="Orn/DAP/Arg_de-COase"/>
</dbReference>
<dbReference type="InterPro" id="IPR022644">
    <property type="entry name" value="De-COase2_N"/>
</dbReference>
<feature type="domain" description="Orn/DAP/Arg decarboxylase 2 C-terminal" evidence="5">
    <location>
        <begin position="32"/>
        <end position="378"/>
    </location>
</feature>
<protein>
    <recommendedName>
        <fullName evidence="8">Diaminopimelate decarboxylase</fullName>
    </recommendedName>
</protein>
<organism evidence="7">
    <name type="scientific">marine metagenome</name>
    <dbReference type="NCBI Taxonomy" id="408172"/>
    <lineage>
        <taxon>unclassified sequences</taxon>
        <taxon>metagenomes</taxon>
        <taxon>ecological metagenomes</taxon>
    </lineage>
</organism>
<dbReference type="GO" id="GO:0008836">
    <property type="term" value="F:diaminopimelate decarboxylase activity"/>
    <property type="evidence" value="ECO:0007669"/>
    <property type="project" value="InterPro"/>
</dbReference>
<keyword evidence="3" id="KW-0663">Pyridoxal phosphate</keyword>
<feature type="domain" description="Orn/DAP/Arg decarboxylase 2 N-terminal" evidence="6">
    <location>
        <begin position="49"/>
        <end position="289"/>
    </location>
</feature>
<dbReference type="InterPro" id="IPR022643">
    <property type="entry name" value="De-COase2_C"/>
</dbReference>
<keyword evidence="4" id="KW-0456">Lyase</keyword>
<dbReference type="PANTHER" id="PTHR43727:SF2">
    <property type="entry name" value="GROUP IV DECARBOXYLASE"/>
    <property type="match status" value="1"/>
</dbReference>
<dbReference type="InterPro" id="IPR009006">
    <property type="entry name" value="Ala_racemase/Decarboxylase_C"/>
</dbReference>
<dbReference type="GO" id="GO:0009089">
    <property type="term" value="P:lysine biosynthetic process via diaminopimelate"/>
    <property type="evidence" value="ECO:0007669"/>
    <property type="project" value="InterPro"/>
</dbReference>
<evidence type="ECO:0008006" key="8">
    <source>
        <dbReference type="Google" id="ProtNLM"/>
    </source>
</evidence>
<keyword evidence="2" id="KW-0210">Decarboxylase</keyword>
<evidence type="ECO:0000313" key="7">
    <source>
        <dbReference type="EMBL" id="SVA32506.1"/>
    </source>
</evidence>